<dbReference type="AlphaFoldDB" id="A0A6N7QQ67"/>
<evidence type="ECO:0000313" key="8">
    <source>
        <dbReference type="Proteomes" id="UP000433788"/>
    </source>
</evidence>
<dbReference type="EC" id="2.7.1.24" evidence="5 6"/>
<dbReference type="SUPFAM" id="SSF52540">
    <property type="entry name" value="P-loop containing nucleoside triphosphate hydrolases"/>
    <property type="match status" value="1"/>
</dbReference>
<dbReference type="Pfam" id="PF01121">
    <property type="entry name" value="CoaE"/>
    <property type="match status" value="1"/>
</dbReference>
<keyword evidence="2 5" id="KW-0547">Nucleotide-binding</keyword>
<evidence type="ECO:0000313" key="7">
    <source>
        <dbReference type="EMBL" id="MRH78685.1"/>
    </source>
</evidence>
<evidence type="ECO:0000256" key="2">
    <source>
        <dbReference type="ARBA" id="ARBA00022741"/>
    </source>
</evidence>
<sequence>MGKPLVIGLTGGIASGKSSVAEGFSQLGVPVIDTDAIAREVVAPGMPALNAIKARFGNSVLDATGQLNRRALRNLIFEDAQARADLEAITHPAIRDLALNRIAAADAKYVVLVVPLLIEKGWDRLVDRVLVIDAPESTQKARLMQRDGISAEKAQAIINSQADRSSRLTKADDVIHNDAALESLDNEILALHNKYLSLTTT</sequence>
<evidence type="ECO:0000256" key="4">
    <source>
        <dbReference type="ARBA" id="ARBA00022993"/>
    </source>
</evidence>
<evidence type="ECO:0000256" key="5">
    <source>
        <dbReference type="HAMAP-Rule" id="MF_00376"/>
    </source>
</evidence>
<dbReference type="GO" id="GO:0004140">
    <property type="term" value="F:dephospho-CoA kinase activity"/>
    <property type="evidence" value="ECO:0007669"/>
    <property type="project" value="UniProtKB-UniRule"/>
</dbReference>
<protein>
    <recommendedName>
        <fullName evidence="5 6">Dephospho-CoA kinase</fullName>
        <ecNumber evidence="5 6">2.7.1.24</ecNumber>
    </recommendedName>
    <alternativeName>
        <fullName evidence="5">Dephosphocoenzyme A kinase</fullName>
    </alternativeName>
</protein>
<dbReference type="GO" id="GO:0015937">
    <property type="term" value="P:coenzyme A biosynthetic process"/>
    <property type="evidence" value="ECO:0007669"/>
    <property type="project" value="UniProtKB-UniRule"/>
</dbReference>
<evidence type="ECO:0000256" key="1">
    <source>
        <dbReference type="ARBA" id="ARBA00009018"/>
    </source>
</evidence>
<organism evidence="7 8">
    <name type="scientific">Spiribacter salilacus</name>
    <dbReference type="NCBI Taxonomy" id="2664894"/>
    <lineage>
        <taxon>Bacteria</taxon>
        <taxon>Pseudomonadati</taxon>
        <taxon>Pseudomonadota</taxon>
        <taxon>Gammaproteobacteria</taxon>
        <taxon>Chromatiales</taxon>
        <taxon>Ectothiorhodospiraceae</taxon>
        <taxon>Spiribacter</taxon>
    </lineage>
</organism>
<name>A0A6N7QQ67_9GAMM</name>
<gene>
    <name evidence="5" type="primary">coaE</name>
    <name evidence="7" type="ORF">GH984_08195</name>
</gene>
<dbReference type="GO" id="GO:0005524">
    <property type="term" value="F:ATP binding"/>
    <property type="evidence" value="ECO:0007669"/>
    <property type="project" value="UniProtKB-UniRule"/>
</dbReference>
<keyword evidence="3 5" id="KW-0067">ATP-binding</keyword>
<dbReference type="PANTHER" id="PTHR10695:SF46">
    <property type="entry name" value="BIFUNCTIONAL COENZYME A SYNTHASE-RELATED"/>
    <property type="match status" value="1"/>
</dbReference>
<comment type="subcellular location">
    <subcellularLocation>
        <location evidence="5">Cytoplasm</location>
    </subcellularLocation>
</comment>
<dbReference type="CDD" id="cd02022">
    <property type="entry name" value="DPCK"/>
    <property type="match status" value="1"/>
</dbReference>
<comment type="caution">
    <text evidence="7">The sequence shown here is derived from an EMBL/GenBank/DDBJ whole genome shotgun (WGS) entry which is preliminary data.</text>
</comment>
<dbReference type="UniPathway" id="UPA00241">
    <property type="reaction ID" value="UER00356"/>
</dbReference>
<dbReference type="Gene3D" id="3.40.50.300">
    <property type="entry name" value="P-loop containing nucleotide triphosphate hydrolases"/>
    <property type="match status" value="1"/>
</dbReference>
<dbReference type="PANTHER" id="PTHR10695">
    <property type="entry name" value="DEPHOSPHO-COA KINASE-RELATED"/>
    <property type="match status" value="1"/>
</dbReference>
<keyword evidence="5" id="KW-0963">Cytoplasm</keyword>
<dbReference type="HAMAP" id="MF_00376">
    <property type="entry name" value="Dephospho_CoA_kinase"/>
    <property type="match status" value="1"/>
</dbReference>
<keyword evidence="5 7" id="KW-0808">Transferase</keyword>
<reference evidence="7 8" key="1">
    <citation type="submission" date="2019-11" db="EMBL/GenBank/DDBJ databases">
        <authorList>
            <person name="Zhang X.Y."/>
        </authorList>
    </citation>
    <scope>NUCLEOTIDE SEQUENCE [LARGE SCALE GENOMIC DNA]</scope>
    <source>
        <strain evidence="7 8">C176</strain>
    </source>
</reference>
<comment type="function">
    <text evidence="5">Catalyzes the phosphorylation of the 3'-hydroxyl group of dephosphocoenzyme A to form coenzyme A.</text>
</comment>
<evidence type="ECO:0000256" key="6">
    <source>
        <dbReference type="NCBIfam" id="TIGR00152"/>
    </source>
</evidence>
<keyword evidence="5 7" id="KW-0418">Kinase</keyword>
<keyword evidence="8" id="KW-1185">Reference proteome</keyword>
<dbReference type="InterPro" id="IPR001977">
    <property type="entry name" value="Depp_CoAkinase"/>
</dbReference>
<dbReference type="InterPro" id="IPR027417">
    <property type="entry name" value="P-loop_NTPase"/>
</dbReference>
<comment type="pathway">
    <text evidence="5">Cofactor biosynthesis; coenzyme A biosynthesis; CoA from (R)-pantothenate: step 5/5.</text>
</comment>
<feature type="binding site" evidence="5">
    <location>
        <begin position="14"/>
        <end position="19"/>
    </location>
    <ligand>
        <name>ATP</name>
        <dbReference type="ChEBI" id="CHEBI:30616"/>
    </ligand>
</feature>
<accession>A0A6N7QQ67</accession>
<dbReference type="PROSITE" id="PS51219">
    <property type="entry name" value="DPCK"/>
    <property type="match status" value="1"/>
</dbReference>
<dbReference type="Proteomes" id="UP000433788">
    <property type="component" value="Unassembled WGS sequence"/>
</dbReference>
<dbReference type="GO" id="GO:0005737">
    <property type="term" value="C:cytoplasm"/>
    <property type="evidence" value="ECO:0007669"/>
    <property type="project" value="UniProtKB-SubCell"/>
</dbReference>
<comment type="similarity">
    <text evidence="1 5">Belongs to the CoaE family.</text>
</comment>
<comment type="catalytic activity">
    <reaction evidence="5">
        <text>3'-dephospho-CoA + ATP = ADP + CoA + H(+)</text>
        <dbReference type="Rhea" id="RHEA:18245"/>
        <dbReference type="ChEBI" id="CHEBI:15378"/>
        <dbReference type="ChEBI" id="CHEBI:30616"/>
        <dbReference type="ChEBI" id="CHEBI:57287"/>
        <dbReference type="ChEBI" id="CHEBI:57328"/>
        <dbReference type="ChEBI" id="CHEBI:456216"/>
        <dbReference type="EC" id="2.7.1.24"/>
    </reaction>
</comment>
<dbReference type="EMBL" id="WJPP01000004">
    <property type="protein sequence ID" value="MRH78685.1"/>
    <property type="molecule type" value="Genomic_DNA"/>
</dbReference>
<evidence type="ECO:0000256" key="3">
    <source>
        <dbReference type="ARBA" id="ARBA00022840"/>
    </source>
</evidence>
<dbReference type="RefSeq" id="WP_153719941.1">
    <property type="nucleotide sequence ID" value="NZ_WJPP01000004.1"/>
</dbReference>
<proteinExistence type="inferred from homology"/>
<dbReference type="NCBIfam" id="TIGR00152">
    <property type="entry name" value="dephospho-CoA kinase"/>
    <property type="match status" value="1"/>
</dbReference>
<keyword evidence="4 5" id="KW-0173">Coenzyme A biosynthesis</keyword>